<dbReference type="GO" id="GO:0004222">
    <property type="term" value="F:metalloendopeptidase activity"/>
    <property type="evidence" value="ECO:0007669"/>
    <property type="project" value="TreeGrafter"/>
</dbReference>
<evidence type="ECO:0000313" key="4">
    <source>
        <dbReference type="EMBL" id="GGK86635.1"/>
    </source>
</evidence>
<dbReference type="Proteomes" id="UP000648535">
    <property type="component" value="Unassembled WGS sequence"/>
</dbReference>
<dbReference type="PANTHER" id="PTHR21666:SF289">
    <property type="entry name" value="L-ALA--D-GLU ENDOPEPTIDASE"/>
    <property type="match status" value="1"/>
</dbReference>
<dbReference type="InterPro" id="IPR050570">
    <property type="entry name" value="Cell_wall_metabolism_enzyme"/>
</dbReference>
<feature type="compositionally biased region" description="Low complexity" evidence="2">
    <location>
        <begin position="77"/>
        <end position="91"/>
    </location>
</feature>
<dbReference type="AlphaFoldDB" id="A0A8H9L0X4"/>
<gene>
    <name evidence="4" type="ORF">GCM10009769_00800</name>
</gene>
<dbReference type="Gene3D" id="2.70.70.10">
    <property type="entry name" value="Glucose Permease (Domain IIA)"/>
    <property type="match status" value="1"/>
</dbReference>
<dbReference type="InterPro" id="IPR011055">
    <property type="entry name" value="Dup_hybrid_motif"/>
</dbReference>
<organism evidence="4 5">
    <name type="scientific">Curtobacterium luteum</name>
    <dbReference type="NCBI Taxonomy" id="33881"/>
    <lineage>
        <taxon>Bacteria</taxon>
        <taxon>Bacillati</taxon>
        <taxon>Actinomycetota</taxon>
        <taxon>Actinomycetes</taxon>
        <taxon>Micrococcales</taxon>
        <taxon>Microbacteriaceae</taxon>
        <taxon>Curtobacterium</taxon>
    </lineage>
</organism>
<feature type="compositionally biased region" description="Low complexity" evidence="2">
    <location>
        <begin position="30"/>
        <end position="44"/>
    </location>
</feature>
<dbReference type="PANTHER" id="PTHR21666">
    <property type="entry name" value="PEPTIDASE-RELATED"/>
    <property type="match status" value="1"/>
</dbReference>
<reference evidence="4" key="2">
    <citation type="submission" date="2020-09" db="EMBL/GenBank/DDBJ databases">
        <authorList>
            <person name="Sun Q."/>
            <person name="Ohkuma M."/>
        </authorList>
    </citation>
    <scope>NUCLEOTIDE SEQUENCE</scope>
    <source>
        <strain evidence="4">JCM 1480</strain>
    </source>
</reference>
<evidence type="ECO:0000313" key="5">
    <source>
        <dbReference type="Proteomes" id="UP000648535"/>
    </source>
</evidence>
<feature type="domain" description="M23ase beta-sheet core" evidence="3">
    <location>
        <begin position="123"/>
        <end position="216"/>
    </location>
</feature>
<protein>
    <recommendedName>
        <fullName evidence="3">M23ase beta-sheet core domain-containing protein</fullName>
    </recommendedName>
</protein>
<dbReference type="EMBL" id="BMOI01000001">
    <property type="protein sequence ID" value="GGK86635.1"/>
    <property type="molecule type" value="Genomic_DNA"/>
</dbReference>
<dbReference type="Pfam" id="PF01551">
    <property type="entry name" value="Peptidase_M23"/>
    <property type="match status" value="1"/>
</dbReference>
<comment type="caution">
    <text evidence="4">The sequence shown here is derived from an EMBL/GenBank/DDBJ whole genome shotgun (WGS) entry which is preliminary data.</text>
</comment>
<keyword evidence="1" id="KW-0732">Signal</keyword>
<name>A0A8H9L0X4_9MICO</name>
<evidence type="ECO:0000256" key="1">
    <source>
        <dbReference type="ARBA" id="ARBA00022729"/>
    </source>
</evidence>
<dbReference type="CDD" id="cd12797">
    <property type="entry name" value="M23_peptidase"/>
    <property type="match status" value="1"/>
</dbReference>
<feature type="compositionally biased region" description="Polar residues" evidence="2">
    <location>
        <begin position="45"/>
        <end position="61"/>
    </location>
</feature>
<dbReference type="SUPFAM" id="SSF51261">
    <property type="entry name" value="Duplicated hybrid motif"/>
    <property type="match status" value="1"/>
</dbReference>
<sequence length="236" mass="22896">MRALVGPITGTALGAVVVAGAVWSTGAVSSGVGTGSSTGVRSGSPTVAQSGAPTVAQSGSPTVARAGAPVVARSGSPTATGAPDGSGADAGSVREGNAMWVWPTGTRVVTRPWEAPSDDYAAGHRGIDVRAPIGAVAVAVAAGTVSFAGPVGGRSVVSIDHGHGLVSTLDSVLPSVSAGDDVDQGSPVGTVTVGHCPAAAPCVHLGARLDGRYTDPTPFLPAAEWPVLLPESAWPG</sequence>
<accession>A0A8H9L0X4</accession>
<dbReference type="InterPro" id="IPR016047">
    <property type="entry name" value="M23ase_b-sheet_dom"/>
</dbReference>
<evidence type="ECO:0000259" key="3">
    <source>
        <dbReference type="Pfam" id="PF01551"/>
    </source>
</evidence>
<proteinExistence type="predicted"/>
<feature type="region of interest" description="Disordered" evidence="2">
    <location>
        <begin position="30"/>
        <end position="93"/>
    </location>
</feature>
<evidence type="ECO:0000256" key="2">
    <source>
        <dbReference type="SAM" id="MobiDB-lite"/>
    </source>
</evidence>
<reference evidence="4" key="1">
    <citation type="journal article" date="2014" name="Int. J. Syst. Evol. Microbiol.">
        <title>Complete genome sequence of Corynebacterium casei LMG S-19264T (=DSM 44701T), isolated from a smear-ripened cheese.</title>
        <authorList>
            <consortium name="US DOE Joint Genome Institute (JGI-PGF)"/>
            <person name="Walter F."/>
            <person name="Albersmeier A."/>
            <person name="Kalinowski J."/>
            <person name="Ruckert C."/>
        </authorList>
    </citation>
    <scope>NUCLEOTIDE SEQUENCE</scope>
    <source>
        <strain evidence="4">JCM 1480</strain>
    </source>
</reference>